<evidence type="ECO:0000313" key="2">
    <source>
        <dbReference type="Proteomes" id="UP000008148"/>
    </source>
</evidence>
<keyword evidence="2" id="KW-1185">Reference proteome</keyword>
<dbReference type="HOGENOM" id="CLU_3116085_0_0_6"/>
<dbReference type="EMBL" id="CP000822">
    <property type="protein sequence ID" value="ABV12803.1"/>
    <property type="molecule type" value="Genomic_DNA"/>
</dbReference>
<sequence length="50" mass="5600">MISVPAIAPFLMFRVVFPACRNPDVAIKVCKGKRLLTVFSGVQDMVWSEM</sequence>
<protein>
    <submittedName>
        <fullName evidence="1">Uncharacterized protein</fullName>
    </submittedName>
</protein>
<name>A8AH40_CITK8</name>
<accession>A8AH40</accession>
<dbReference type="KEGG" id="cko:CKO_01671"/>
<organism evidence="1 2">
    <name type="scientific">Citrobacter koseri (strain ATCC BAA-895 / CDC 4225-83 / SGSC4696)</name>
    <dbReference type="NCBI Taxonomy" id="290338"/>
    <lineage>
        <taxon>Bacteria</taxon>
        <taxon>Pseudomonadati</taxon>
        <taxon>Pseudomonadota</taxon>
        <taxon>Gammaproteobacteria</taxon>
        <taxon>Enterobacterales</taxon>
        <taxon>Enterobacteriaceae</taxon>
        <taxon>Citrobacter</taxon>
    </lineage>
</organism>
<reference evidence="1 2" key="1">
    <citation type="submission" date="2007-08" db="EMBL/GenBank/DDBJ databases">
        <authorList>
            <consortium name="The Citrobacter koseri Genome Sequencing Project"/>
            <person name="McClelland M."/>
            <person name="Sanderson E.K."/>
            <person name="Porwollik S."/>
            <person name="Spieth J."/>
            <person name="Clifton W.S."/>
            <person name="Latreille P."/>
            <person name="Courtney L."/>
            <person name="Wang C."/>
            <person name="Pepin K."/>
            <person name="Bhonagiri V."/>
            <person name="Nash W."/>
            <person name="Johnson M."/>
            <person name="Thiruvilangam P."/>
            <person name="Wilson R."/>
        </authorList>
    </citation>
    <scope>NUCLEOTIDE SEQUENCE [LARGE SCALE GENOMIC DNA]</scope>
    <source>
        <strain evidence="2">ATCC BAA-895 / CDC 4225-83 / SGSC4696</strain>
    </source>
</reference>
<evidence type="ECO:0000313" key="1">
    <source>
        <dbReference type="EMBL" id="ABV12803.1"/>
    </source>
</evidence>
<dbReference type="STRING" id="290338.CKO_01671"/>
<dbReference type="Proteomes" id="UP000008148">
    <property type="component" value="Chromosome"/>
</dbReference>
<gene>
    <name evidence="1" type="ordered locus">CKO_01671</name>
</gene>
<dbReference type="AlphaFoldDB" id="A8AH40"/>
<proteinExistence type="predicted"/>